<accession>A0ABZ0I0T4</accession>
<sequence>MSLSNPLNLLTGAAFVVGTLLATHSSAEQLIVDVVGIERLGGTMMVAIFDSAEAWEDSSKAISVGKDSVSGPTVRLIFPNLPAGRYAVKLYHDEDNDGQLDSNMLGIPSEGYGFSNNPQVLGEPEFEEAMFIIEGDTNIQITLN</sequence>
<protein>
    <submittedName>
        <fullName evidence="1">DUF2141 domain-containing protein</fullName>
    </submittedName>
</protein>
<gene>
    <name evidence="1" type="ORF">R0135_13275</name>
</gene>
<name>A0ABZ0I0T4_9GAMM</name>
<dbReference type="Proteomes" id="UP001626537">
    <property type="component" value="Chromosome"/>
</dbReference>
<evidence type="ECO:0000313" key="1">
    <source>
        <dbReference type="EMBL" id="WOJ92750.1"/>
    </source>
</evidence>
<proteinExistence type="predicted"/>
<dbReference type="EMBL" id="CP136864">
    <property type="protein sequence ID" value="WOJ92750.1"/>
    <property type="molecule type" value="Genomic_DNA"/>
</dbReference>
<dbReference type="Pfam" id="PF09912">
    <property type="entry name" value="DUF2141"/>
    <property type="match status" value="1"/>
</dbReference>
<organism evidence="1 2">
    <name type="scientific">Congregibacter variabilis</name>
    <dbReference type="NCBI Taxonomy" id="3081200"/>
    <lineage>
        <taxon>Bacteria</taxon>
        <taxon>Pseudomonadati</taxon>
        <taxon>Pseudomonadota</taxon>
        <taxon>Gammaproteobacteria</taxon>
        <taxon>Cellvibrionales</taxon>
        <taxon>Halieaceae</taxon>
        <taxon>Congregibacter</taxon>
    </lineage>
</organism>
<evidence type="ECO:0000313" key="2">
    <source>
        <dbReference type="Proteomes" id="UP001626537"/>
    </source>
</evidence>
<keyword evidence="2" id="KW-1185">Reference proteome</keyword>
<dbReference type="InterPro" id="IPR018673">
    <property type="entry name" value="DUF2141"/>
</dbReference>
<dbReference type="RefSeq" id="WP_407347349.1">
    <property type="nucleotide sequence ID" value="NZ_CP136864.1"/>
</dbReference>
<reference evidence="1 2" key="1">
    <citation type="submission" date="2023-10" db="EMBL/GenBank/DDBJ databases">
        <title>Two novel species belonging to the OM43/NOR5 clade.</title>
        <authorList>
            <person name="Park M."/>
        </authorList>
    </citation>
    <scope>NUCLEOTIDE SEQUENCE [LARGE SCALE GENOMIC DNA]</scope>
    <source>
        <strain evidence="1 2">IMCC43200</strain>
    </source>
</reference>